<dbReference type="InterPro" id="IPR051200">
    <property type="entry name" value="Host-pathogen_enzymatic-act"/>
</dbReference>
<dbReference type="Proteomes" id="UP001302349">
    <property type="component" value="Chromosome"/>
</dbReference>
<dbReference type="PANTHER" id="PTHR47197">
    <property type="entry name" value="PROTEIN NIRF"/>
    <property type="match status" value="1"/>
</dbReference>
<keyword evidence="1" id="KW-0732">Signal</keyword>
<keyword evidence="4" id="KW-1185">Reference proteome</keyword>
<dbReference type="InterPro" id="IPR011045">
    <property type="entry name" value="N2O_reductase_N"/>
</dbReference>
<protein>
    <submittedName>
        <fullName evidence="3">YncE family protein</fullName>
    </submittedName>
</protein>
<evidence type="ECO:0000256" key="1">
    <source>
        <dbReference type="ARBA" id="ARBA00022729"/>
    </source>
</evidence>
<dbReference type="PANTHER" id="PTHR47197:SF3">
    <property type="entry name" value="DIHYDRO-HEME D1 DEHYDROGENASE"/>
    <property type="match status" value="1"/>
</dbReference>
<accession>A0ABZ0ITW0</accession>
<reference evidence="3 4" key="1">
    <citation type="journal article" date="2023" name="Microbiol. Resour. Announc.">
        <title>Complete Genome Sequence of Imperialibacter roseus strain P4T.</title>
        <authorList>
            <person name="Tizabi D.R."/>
            <person name="Bachvaroff T."/>
            <person name="Hill R.T."/>
        </authorList>
    </citation>
    <scope>NUCLEOTIDE SEQUENCE [LARGE SCALE GENOMIC DNA]</scope>
    <source>
        <strain evidence="3 4">P4T</strain>
    </source>
</reference>
<name>A0ABZ0ITW0_9BACT</name>
<dbReference type="Pfam" id="PF21783">
    <property type="entry name" value="YNCE"/>
    <property type="match status" value="1"/>
</dbReference>
<feature type="domain" description="YNCE-like beta-propeller" evidence="2">
    <location>
        <begin position="34"/>
        <end position="147"/>
    </location>
</feature>
<sequence length="351" mass="39432">MLRHLLLGFTIFTALHCQAQVERLLYVAQDQGFVYVYDINNGHKFLRKFEVPGTGEFKGISADPIRGKLYLSSYVGDQFVCVDLKTEKVDWSIPIIGYPDSQAITPDGKYIYLPKRHGGGWDVIDADQHKIVAYIKVPFGNPHNTWASLDGTKMYLAAMGNENLYVADVKTNKIIKTVGPFEANQEDPWSWTQKKHNGPKGIRPFAVSKDDKYCYINLDGVLGYEVGDISTGKRLGRVEVGDFESIRGNHLTTSHGVNITPDQKEIWVSNDAGPYVHIFDCTVWPHKRIADIKLNKKNGWISFSIDGKYGYPSSGDVIDTKTRKIVAELIESEKLVEVQFENGKAVRASAR</sequence>
<dbReference type="SUPFAM" id="SSF50974">
    <property type="entry name" value="Nitrous oxide reductase, N-terminal domain"/>
    <property type="match status" value="1"/>
</dbReference>
<dbReference type="InterPro" id="IPR015943">
    <property type="entry name" value="WD40/YVTN_repeat-like_dom_sf"/>
</dbReference>
<dbReference type="EMBL" id="CP136051">
    <property type="protein sequence ID" value="WOK08419.1"/>
    <property type="molecule type" value="Genomic_DNA"/>
</dbReference>
<evidence type="ECO:0000313" key="3">
    <source>
        <dbReference type="EMBL" id="WOK08419.1"/>
    </source>
</evidence>
<gene>
    <name evidence="3" type="ORF">RT717_07180</name>
</gene>
<evidence type="ECO:0000259" key="2">
    <source>
        <dbReference type="Pfam" id="PF21783"/>
    </source>
</evidence>
<evidence type="ECO:0000313" key="4">
    <source>
        <dbReference type="Proteomes" id="UP001302349"/>
    </source>
</evidence>
<dbReference type="RefSeq" id="WP_317491060.1">
    <property type="nucleotide sequence ID" value="NZ_CP136051.1"/>
</dbReference>
<organism evidence="3 4">
    <name type="scientific">Imperialibacter roseus</name>
    <dbReference type="NCBI Taxonomy" id="1324217"/>
    <lineage>
        <taxon>Bacteria</taxon>
        <taxon>Pseudomonadati</taxon>
        <taxon>Bacteroidota</taxon>
        <taxon>Cytophagia</taxon>
        <taxon>Cytophagales</taxon>
        <taxon>Flammeovirgaceae</taxon>
        <taxon>Imperialibacter</taxon>
    </lineage>
</organism>
<proteinExistence type="predicted"/>
<dbReference type="InterPro" id="IPR048433">
    <property type="entry name" value="YNCE-like_beta-prop"/>
</dbReference>
<dbReference type="Gene3D" id="2.130.10.10">
    <property type="entry name" value="YVTN repeat-like/Quinoprotein amine dehydrogenase"/>
    <property type="match status" value="1"/>
</dbReference>